<protein>
    <recommendedName>
        <fullName evidence="3">LITAF domain-containing protein</fullName>
    </recommendedName>
</protein>
<gene>
    <name evidence="4" type="ORF">DFQ27_007397</name>
</gene>
<dbReference type="Proteomes" id="UP000807716">
    <property type="component" value="Unassembled WGS sequence"/>
</dbReference>
<dbReference type="InterPro" id="IPR006629">
    <property type="entry name" value="LITAF"/>
</dbReference>
<keyword evidence="2" id="KW-0812">Transmembrane</keyword>
<evidence type="ECO:0000313" key="4">
    <source>
        <dbReference type="EMBL" id="KAG0268166.1"/>
    </source>
</evidence>
<evidence type="ECO:0000256" key="1">
    <source>
        <dbReference type="SAM" id="MobiDB-lite"/>
    </source>
</evidence>
<accession>A0A9P6QIV6</accession>
<comment type="caution">
    <text evidence="4">The sequence shown here is derived from an EMBL/GenBank/DDBJ whole genome shotgun (WGS) entry which is preliminary data.</text>
</comment>
<dbReference type="EMBL" id="JAAAJB010000058">
    <property type="protein sequence ID" value="KAG0268166.1"/>
    <property type="molecule type" value="Genomic_DNA"/>
</dbReference>
<feature type="transmembrane region" description="Helical" evidence="2">
    <location>
        <begin position="103"/>
        <end position="127"/>
    </location>
</feature>
<reference evidence="4" key="1">
    <citation type="journal article" date="2020" name="Fungal Divers.">
        <title>Resolving the Mortierellaceae phylogeny through synthesis of multi-gene phylogenetics and phylogenomics.</title>
        <authorList>
            <person name="Vandepol N."/>
            <person name="Liber J."/>
            <person name="Desiro A."/>
            <person name="Na H."/>
            <person name="Kennedy M."/>
            <person name="Barry K."/>
            <person name="Grigoriev I.V."/>
            <person name="Miller A.N."/>
            <person name="O'Donnell K."/>
            <person name="Stajich J.E."/>
            <person name="Bonito G."/>
        </authorList>
    </citation>
    <scope>NUCLEOTIDE SEQUENCE</scope>
    <source>
        <strain evidence="4">BC1065</strain>
    </source>
</reference>
<keyword evidence="5" id="KW-1185">Reference proteome</keyword>
<name>A0A9P6QIV6_9FUNG</name>
<dbReference type="Pfam" id="PF10601">
    <property type="entry name" value="zf-LITAF-like"/>
    <property type="match status" value="1"/>
</dbReference>
<keyword evidence="2" id="KW-0472">Membrane</keyword>
<organism evidence="4 5">
    <name type="scientific">Actinomortierella ambigua</name>
    <dbReference type="NCBI Taxonomy" id="1343610"/>
    <lineage>
        <taxon>Eukaryota</taxon>
        <taxon>Fungi</taxon>
        <taxon>Fungi incertae sedis</taxon>
        <taxon>Mucoromycota</taxon>
        <taxon>Mortierellomycotina</taxon>
        <taxon>Mortierellomycetes</taxon>
        <taxon>Mortierellales</taxon>
        <taxon>Mortierellaceae</taxon>
        <taxon>Actinomortierella</taxon>
    </lineage>
</organism>
<proteinExistence type="predicted"/>
<feature type="domain" description="LITAF" evidence="3">
    <location>
        <begin position="83"/>
        <end position="131"/>
    </location>
</feature>
<keyword evidence="2" id="KW-1133">Transmembrane helix</keyword>
<feature type="region of interest" description="Disordered" evidence="1">
    <location>
        <begin position="26"/>
        <end position="48"/>
    </location>
</feature>
<evidence type="ECO:0000259" key="3">
    <source>
        <dbReference type="Pfam" id="PF10601"/>
    </source>
</evidence>
<evidence type="ECO:0000256" key="2">
    <source>
        <dbReference type="SAM" id="Phobius"/>
    </source>
</evidence>
<dbReference type="AlphaFoldDB" id="A0A9P6QIV6"/>
<sequence>MDFDMLQQQRLQQAAAALIATAAAASSSSSPTSTRDHNSTTGGRRALTLTPTTTTTTTTTAADPWRDQWLGPSGAMQSLFRDRPSKFNCPHCGARRVRSHIEFVPGVMSFLVSFGLLFLTVGTLSFLPFRKDHKATKDYR</sequence>
<evidence type="ECO:0000313" key="5">
    <source>
        <dbReference type="Proteomes" id="UP000807716"/>
    </source>
</evidence>
<dbReference type="OrthoDB" id="1882956at2759"/>